<reference evidence="2" key="1">
    <citation type="journal article" date="2009" name="Nature">
        <title>Genome sequence and analysis of the Irish potato famine pathogen Phytophthora infestans.</title>
        <authorList>
            <consortium name="The Broad Institute Genome Sequencing Platform"/>
            <person name="Haas B.J."/>
            <person name="Kamoun S."/>
            <person name="Zody M.C."/>
            <person name="Jiang R.H."/>
            <person name="Handsaker R.E."/>
            <person name="Cano L.M."/>
            <person name="Grabherr M."/>
            <person name="Kodira C.D."/>
            <person name="Raffaele S."/>
            <person name="Torto-Alalibo T."/>
            <person name="Bozkurt T.O."/>
            <person name="Ah-Fong A.M."/>
            <person name="Alvarado L."/>
            <person name="Anderson V.L."/>
            <person name="Armstrong M.R."/>
            <person name="Avrova A."/>
            <person name="Baxter L."/>
            <person name="Beynon J."/>
            <person name="Boevink P.C."/>
            <person name="Bollmann S.R."/>
            <person name="Bos J.I."/>
            <person name="Bulone V."/>
            <person name="Cai G."/>
            <person name="Cakir C."/>
            <person name="Carrington J.C."/>
            <person name="Chawner M."/>
            <person name="Conti L."/>
            <person name="Costanzo S."/>
            <person name="Ewan R."/>
            <person name="Fahlgren N."/>
            <person name="Fischbach M.A."/>
            <person name="Fugelstad J."/>
            <person name="Gilroy E.M."/>
            <person name="Gnerre S."/>
            <person name="Green P.J."/>
            <person name="Grenville-Briggs L.J."/>
            <person name="Griffith J."/>
            <person name="Grunwald N.J."/>
            <person name="Horn K."/>
            <person name="Horner N.R."/>
            <person name="Hu C.H."/>
            <person name="Huitema E."/>
            <person name="Jeong D.H."/>
            <person name="Jones A.M."/>
            <person name="Jones J.D."/>
            <person name="Jones R.W."/>
            <person name="Karlsson E.K."/>
            <person name="Kunjeti S.G."/>
            <person name="Lamour K."/>
            <person name="Liu Z."/>
            <person name="Ma L."/>
            <person name="Maclean D."/>
            <person name="Chibucos M.C."/>
            <person name="McDonald H."/>
            <person name="McWalters J."/>
            <person name="Meijer H.J."/>
            <person name="Morgan W."/>
            <person name="Morris P.F."/>
            <person name="Munro C.A."/>
            <person name="O'Neill K."/>
            <person name="Ospina-Giraldo M."/>
            <person name="Pinzon A."/>
            <person name="Pritchard L."/>
            <person name="Ramsahoye B."/>
            <person name="Ren Q."/>
            <person name="Restrepo S."/>
            <person name="Roy S."/>
            <person name="Sadanandom A."/>
            <person name="Savidor A."/>
            <person name="Schornack S."/>
            <person name="Schwartz D.C."/>
            <person name="Schumann U.D."/>
            <person name="Schwessinger B."/>
            <person name="Seyer L."/>
            <person name="Sharpe T."/>
            <person name="Silvar C."/>
            <person name="Song J."/>
            <person name="Studholme D.J."/>
            <person name="Sykes S."/>
            <person name="Thines M."/>
            <person name="van de Vondervoort P.J."/>
            <person name="Phuntumart V."/>
            <person name="Wawra S."/>
            <person name="Weide R."/>
            <person name="Win J."/>
            <person name="Young C."/>
            <person name="Zhou S."/>
            <person name="Fry W."/>
            <person name="Meyers B.C."/>
            <person name="van West P."/>
            <person name="Ristaino J."/>
            <person name="Govers F."/>
            <person name="Birch P.R."/>
            <person name="Whisson S.C."/>
            <person name="Judelson H.S."/>
            <person name="Nusbaum C."/>
        </authorList>
    </citation>
    <scope>NUCLEOTIDE SEQUENCE [LARGE SCALE GENOMIC DNA]</scope>
    <source>
        <strain evidence="2">T30-4</strain>
    </source>
</reference>
<dbReference type="OrthoDB" id="188553at2759"/>
<dbReference type="InParanoid" id="D0N6V6"/>
<evidence type="ECO:0000313" key="1">
    <source>
        <dbReference type="EMBL" id="EEY53305.1"/>
    </source>
</evidence>
<gene>
    <name evidence="1" type="ORF">PITG_06946</name>
</gene>
<dbReference type="SMART" id="SM00671">
    <property type="entry name" value="SEL1"/>
    <property type="match status" value="7"/>
</dbReference>
<dbReference type="AlphaFoldDB" id="D0N6V6"/>
<dbReference type="InterPro" id="IPR044623">
    <property type="entry name" value="HRD3"/>
</dbReference>
<dbReference type="InterPro" id="IPR011990">
    <property type="entry name" value="TPR-like_helical_dom_sf"/>
</dbReference>
<dbReference type="KEGG" id="pif:PITG_06946"/>
<dbReference type="GO" id="GO:0036503">
    <property type="term" value="P:ERAD pathway"/>
    <property type="evidence" value="ECO:0007669"/>
    <property type="project" value="InterPro"/>
</dbReference>
<dbReference type="PANTHER" id="PTHR45084">
    <property type="entry name" value="ERAD-ASSOCIATED E3 UBIQUITIN-PROTEIN LIGASE COMPONENT HRD3A-RELATED"/>
    <property type="match status" value="1"/>
</dbReference>
<dbReference type="RefSeq" id="XP_002904923.1">
    <property type="nucleotide sequence ID" value="XM_002904877.1"/>
</dbReference>
<dbReference type="Proteomes" id="UP000006643">
    <property type="component" value="Unassembled WGS sequence"/>
</dbReference>
<dbReference type="GeneID" id="9463757"/>
<accession>D0N6V6</accession>
<dbReference type="eggNOG" id="KOG1550">
    <property type="taxonomic scope" value="Eukaryota"/>
</dbReference>
<organism evidence="1 2">
    <name type="scientific">Phytophthora infestans (strain T30-4)</name>
    <name type="common">Potato late blight agent</name>
    <dbReference type="NCBI Taxonomy" id="403677"/>
    <lineage>
        <taxon>Eukaryota</taxon>
        <taxon>Sar</taxon>
        <taxon>Stramenopiles</taxon>
        <taxon>Oomycota</taxon>
        <taxon>Peronosporomycetes</taxon>
        <taxon>Peronosporales</taxon>
        <taxon>Peronosporaceae</taxon>
        <taxon>Phytophthora</taxon>
    </lineage>
</organism>
<dbReference type="VEuPathDB" id="FungiDB:PITG_06946"/>
<evidence type="ECO:0000313" key="2">
    <source>
        <dbReference type="Proteomes" id="UP000006643"/>
    </source>
</evidence>
<dbReference type="InterPro" id="IPR006597">
    <property type="entry name" value="Sel1-like"/>
</dbReference>
<dbReference type="SUPFAM" id="SSF81901">
    <property type="entry name" value="HCP-like"/>
    <property type="match status" value="2"/>
</dbReference>
<dbReference type="OMA" id="VFNAGYC"/>
<keyword evidence="2" id="KW-1185">Reference proteome</keyword>
<dbReference type="Pfam" id="PF08238">
    <property type="entry name" value="Sel1"/>
    <property type="match status" value="6"/>
</dbReference>
<dbReference type="Gene3D" id="1.25.40.10">
    <property type="entry name" value="Tetratricopeptide repeat domain"/>
    <property type="match status" value="2"/>
</dbReference>
<evidence type="ECO:0008006" key="3">
    <source>
        <dbReference type="Google" id="ProtNLM"/>
    </source>
</evidence>
<dbReference type="HOGENOM" id="CLU_604958_0_0_1"/>
<dbReference type="EMBL" id="DS028127">
    <property type="protein sequence ID" value="EEY53305.1"/>
    <property type="molecule type" value="Genomic_DNA"/>
</dbReference>
<sequence length="453" mass="50534">MKGFTSNVRVFSAPISSEEHRKLYFSEKHQHKTYVECSEDSYFIDEMKEPAMQISYLSHCFESGENNTEDFDNMGVSSDDTSLAFVEIQTAAFDRSVTAWGSCNPAYHYYHAAVEAANAFHELGKQPLHEMTRLYDSFERDITVDNGDVEAMAAMGDLYYWGAHGVPRDHTQAYNYFNRAAEAGNVNAQSAVAGMLLKGEGTAQDNVTAIEWYEKASEKNHTRALNGLGFVHFHGSGGVLENKTLALELFERAAFNKEDGDSIFNAGYCHAKGLGTSVNISRAMEFYHMAAREFGHFDAIFEMGRILLTGESGVVPRNSERAVEYLKAASDGGQWGRVVREGFDLYSDGEYARAVVAYHEARELGYSVALSNLAFLYDQRLLQLGDETSERRALKYLLLTNTENGDRETLVRIGDYHYYGLAGLRKSPKTALRWYSRASAEGVAVGAFNVGQI</sequence>
<dbReference type="STRING" id="403677.D0N6V6"/>
<name>D0N6V6_PHYIT</name>
<dbReference type="PANTHER" id="PTHR45084:SF1">
    <property type="entry name" value="ERAD-ASSOCIATED E3 UBIQUITIN-PROTEIN LIGASE COMPONENT HRD3A-RELATED"/>
    <property type="match status" value="1"/>
</dbReference>
<proteinExistence type="predicted"/>
<protein>
    <recommendedName>
        <fullName evidence="3">Sel-1 family protein</fullName>
    </recommendedName>
</protein>